<proteinExistence type="predicted"/>
<dbReference type="Proteomes" id="UP000663722">
    <property type="component" value="Chromosome"/>
</dbReference>
<protein>
    <submittedName>
        <fullName evidence="1">Uncharacterized protein</fullName>
    </submittedName>
</protein>
<reference evidence="1" key="1">
    <citation type="journal article" date="2021" name="Microb. Physiol.">
        <title>Proteogenomic Insights into the Physiology of Marine, Sulfate-Reducing, Filamentous Desulfonema limicola and Desulfonema magnum.</title>
        <authorList>
            <person name="Schnaars V."/>
            <person name="Wohlbrand L."/>
            <person name="Scheve S."/>
            <person name="Hinrichs C."/>
            <person name="Reinhardt R."/>
            <person name="Rabus R."/>
        </authorList>
    </citation>
    <scope>NUCLEOTIDE SEQUENCE</scope>
    <source>
        <strain evidence="1">4be13</strain>
    </source>
</reference>
<dbReference type="AlphaFoldDB" id="A0A975BRX1"/>
<keyword evidence="2" id="KW-1185">Reference proteome</keyword>
<dbReference type="KEGG" id="dmm:dnm_063780"/>
<gene>
    <name evidence="1" type="ORF">dnm_063780</name>
</gene>
<evidence type="ECO:0000313" key="1">
    <source>
        <dbReference type="EMBL" id="QTA90317.1"/>
    </source>
</evidence>
<organism evidence="1 2">
    <name type="scientific">Desulfonema magnum</name>
    <dbReference type="NCBI Taxonomy" id="45655"/>
    <lineage>
        <taxon>Bacteria</taxon>
        <taxon>Pseudomonadati</taxon>
        <taxon>Thermodesulfobacteriota</taxon>
        <taxon>Desulfobacteria</taxon>
        <taxon>Desulfobacterales</taxon>
        <taxon>Desulfococcaceae</taxon>
        <taxon>Desulfonema</taxon>
    </lineage>
</organism>
<name>A0A975BRX1_9BACT</name>
<accession>A0A975BRX1</accession>
<evidence type="ECO:0000313" key="2">
    <source>
        <dbReference type="Proteomes" id="UP000663722"/>
    </source>
</evidence>
<dbReference type="EMBL" id="CP061800">
    <property type="protein sequence ID" value="QTA90317.1"/>
    <property type="molecule type" value="Genomic_DNA"/>
</dbReference>
<sequence>MEFVIRELEINNIPDTKNVGWVPLRSAHPTFPGILFLGKSLTALIANHKLPVTNHQSQITSHKSQITNYQISG</sequence>